<evidence type="ECO:0000256" key="1">
    <source>
        <dbReference type="SAM" id="SignalP"/>
    </source>
</evidence>
<protein>
    <submittedName>
        <fullName evidence="2">Uncharacterized protein</fullName>
    </submittedName>
</protein>
<dbReference type="Proteomes" id="UP001381693">
    <property type="component" value="Unassembled WGS sequence"/>
</dbReference>
<dbReference type="AlphaFoldDB" id="A0AAN9A5P0"/>
<organism evidence="2 3">
    <name type="scientific">Halocaridina rubra</name>
    <name type="common">Hawaiian red shrimp</name>
    <dbReference type="NCBI Taxonomy" id="373956"/>
    <lineage>
        <taxon>Eukaryota</taxon>
        <taxon>Metazoa</taxon>
        <taxon>Ecdysozoa</taxon>
        <taxon>Arthropoda</taxon>
        <taxon>Crustacea</taxon>
        <taxon>Multicrustacea</taxon>
        <taxon>Malacostraca</taxon>
        <taxon>Eumalacostraca</taxon>
        <taxon>Eucarida</taxon>
        <taxon>Decapoda</taxon>
        <taxon>Pleocyemata</taxon>
        <taxon>Caridea</taxon>
        <taxon>Atyoidea</taxon>
        <taxon>Atyidae</taxon>
        <taxon>Halocaridina</taxon>
    </lineage>
</organism>
<comment type="caution">
    <text evidence="2">The sequence shown here is derived from an EMBL/GenBank/DDBJ whole genome shotgun (WGS) entry which is preliminary data.</text>
</comment>
<keyword evidence="3" id="KW-1185">Reference proteome</keyword>
<reference evidence="2 3" key="1">
    <citation type="submission" date="2023-11" db="EMBL/GenBank/DDBJ databases">
        <title>Halocaridina rubra genome assembly.</title>
        <authorList>
            <person name="Smith C."/>
        </authorList>
    </citation>
    <scope>NUCLEOTIDE SEQUENCE [LARGE SCALE GENOMIC DNA]</scope>
    <source>
        <strain evidence="2">EP-1</strain>
        <tissue evidence="2">Whole</tissue>
    </source>
</reference>
<evidence type="ECO:0000313" key="2">
    <source>
        <dbReference type="EMBL" id="KAK7075129.1"/>
    </source>
</evidence>
<evidence type="ECO:0000313" key="3">
    <source>
        <dbReference type="Proteomes" id="UP001381693"/>
    </source>
</evidence>
<dbReference type="EMBL" id="JAXCGZ010011360">
    <property type="protein sequence ID" value="KAK7075129.1"/>
    <property type="molecule type" value="Genomic_DNA"/>
</dbReference>
<feature type="chain" id="PRO_5042892382" evidence="1">
    <location>
        <begin position="23"/>
        <end position="92"/>
    </location>
</feature>
<feature type="signal peptide" evidence="1">
    <location>
        <begin position="1"/>
        <end position="22"/>
    </location>
</feature>
<sequence length="92" mass="9371">MIKNGMVVLNLILVSLAALTSARPDFEIVKAQLVRADTSVNFAPKTVEIPSAAAISLPAQPVVEVVVPTKPTISLSAPVVASGIAAAPSVVQ</sequence>
<proteinExistence type="predicted"/>
<accession>A0AAN9A5P0</accession>
<keyword evidence="1" id="KW-0732">Signal</keyword>
<gene>
    <name evidence="2" type="ORF">SK128_022991</name>
</gene>
<name>A0AAN9A5P0_HALRR</name>